<gene>
    <name evidence="1" type="ORF">SAY87_024710</name>
</gene>
<dbReference type="AlphaFoldDB" id="A0AAN7GL96"/>
<keyword evidence="2" id="KW-1185">Reference proteome</keyword>
<proteinExistence type="predicted"/>
<protein>
    <submittedName>
        <fullName evidence="1">Uncharacterized protein</fullName>
    </submittedName>
</protein>
<dbReference type="EMBL" id="JAXIOK010000024">
    <property type="protein sequence ID" value="KAK4741122.1"/>
    <property type="molecule type" value="Genomic_DNA"/>
</dbReference>
<organism evidence="1 2">
    <name type="scientific">Trapa incisa</name>
    <dbReference type="NCBI Taxonomy" id="236973"/>
    <lineage>
        <taxon>Eukaryota</taxon>
        <taxon>Viridiplantae</taxon>
        <taxon>Streptophyta</taxon>
        <taxon>Embryophyta</taxon>
        <taxon>Tracheophyta</taxon>
        <taxon>Spermatophyta</taxon>
        <taxon>Magnoliopsida</taxon>
        <taxon>eudicotyledons</taxon>
        <taxon>Gunneridae</taxon>
        <taxon>Pentapetalae</taxon>
        <taxon>rosids</taxon>
        <taxon>malvids</taxon>
        <taxon>Myrtales</taxon>
        <taxon>Lythraceae</taxon>
        <taxon>Trapa</taxon>
    </lineage>
</organism>
<evidence type="ECO:0000313" key="2">
    <source>
        <dbReference type="Proteomes" id="UP001345219"/>
    </source>
</evidence>
<name>A0AAN7GL96_9MYRT</name>
<dbReference type="Proteomes" id="UP001345219">
    <property type="component" value="Chromosome 19"/>
</dbReference>
<accession>A0AAN7GL96</accession>
<reference evidence="1 2" key="1">
    <citation type="journal article" date="2023" name="Hortic Res">
        <title>Pangenome of water caltrop reveals structural variations and asymmetric subgenome divergence after allopolyploidization.</title>
        <authorList>
            <person name="Zhang X."/>
            <person name="Chen Y."/>
            <person name="Wang L."/>
            <person name="Yuan Y."/>
            <person name="Fang M."/>
            <person name="Shi L."/>
            <person name="Lu R."/>
            <person name="Comes H.P."/>
            <person name="Ma Y."/>
            <person name="Chen Y."/>
            <person name="Huang G."/>
            <person name="Zhou Y."/>
            <person name="Zheng Z."/>
            <person name="Qiu Y."/>
        </authorList>
    </citation>
    <scope>NUCLEOTIDE SEQUENCE [LARGE SCALE GENOMIC DNA]</scope>
    <source>
        <tissue evidence="1">Roots</tissue>
    </source>
</reference>
<evidence type="ECO:0000313" key="1">
    <source>
        <dbReference type="EMBL" id="KAK4741122.1"/>
    </source>
</evidence>
<sequence>MACMEETFTSVFMESPGDAAARAVKCLQGSEGLEKQRKTGKQSALFLWSLSGREGGASCFIV</sequence>
<comment type="caution">
    <text evidence="1">The sequence shown here is derived from an EMBL/GenBank/DDBJ whole genome shotgun (WGS) entry which is preliminary data.</text>
</comment>